<feature type="domain" description="D-isomer specific 2-hydroxyacid dehydrogenase catalytic" evidence="5">
    <location>
        <begin position="19"/>
        <end position="316"/>
    </location>
</feature>
<dbReference type="AlphaFoldDB" id="I8AFU6"/>
<reference evidence="7 8" key="1">
    <citation type="journal article" date="2012" name="J. Bacteriol.">
        <title>Genome of Bacillus macauensis ZFHKF-1, a Long-Chain-Forming Bacterium.</title>
        <authorList>
            <person name="Cai L."/>
            <person name="Zhang T."/>
        </authorList>
    </citation>
    <scope>NUCLEOTIDE SEQUENCE [LARGE SCALE GENOMIC DNA]</scope>
    <source>
        <strain evidence="7 8">ZFHKF-1</strain>
    </source>
</reference>
<evidence type="ECO:0000259" key="5">
    <source>
        <dbReference type="Pfam" id="PF00389"/>
    </source>
</evidence>
<dbReference type="eggNOG" id="COG0111">
    <property type="taxonomic scope" value="Bacteria"/>
</dbReference>
<dbReference type="PANTHER" id="PTHR42789">
    <property type="entry name" value="D-ISOMER SPECIFIC 2-HYDROXYACID DEHYDROGENASE FAMILY PROTEIN (AFU_ORTHOLOGUE AFUA_6G10090)"/>
    <property type="match status" value="1"/>
</dbReference>
<evidence type="ECO:0000256" key="1">
    <source>
        <dbReference type="ARBA" id="ARBA00005854"/>
    </source>
</evidence>
<dbReference type="RefSeq" id="WP_007203227.1">
    <property type="nucleotide sequence ID" value="NZ_AKKV01000036.1"/>
</dbReference>
<protein>
    <submittedName>
        <fullName evidence="7">NAD-binding D-isomer specific 2-hydroxyacid dehydrogenase protein</fullName>
    </submittedName>
</protein>
<dbReference type="InterPro" id="IPR050857">
    <property type="entry name" value="D-2-hydroxyacid_DH"/>
</dbReference>
<evidence type="ECO:0000256" key="2">
    <source>
        <dbReference type="ARBA" id="ARBA00023002"/>
    </source>
</evidence>
<dbReference type="CDD" id="cd12169">
    <property type="entry name" value="PGDH_like_1"/>
    <property type="match status" value="1"/>
</dbReference>
<evidence type="ECO:0000256" key="3">
    <source>
        <dbReference type="ARBA" id="ARBA00023027"/>
    </source>
</evidence>
<dbReference type="InterPro" id="IPR006139">
    <property type="entry name" value="D-isomer_2_OHA_DH_cat_dom"/>
</dbReference>
<keyword evidence="8" id="KW-1185">Reference proteome</keyword>
<evidence type="ECO:0000313" key="7">
    <source>
        <dbReference type="EMBL" id="EIT84259.1"/>
    </source>
</evidence>
<comment type="similarity">
    <text evidence="1 4">Belongs to the D-isomer specific 2-hydroxyacid dehydrogenase family.</text>
</comment>
<dbReference type="PATRIC" id="fig|1196324.3.peg.3227"/>
<sequence length="319" mass="35457">MRLKCAILDDYQRVALEMADWSVLHDTVEITTFHEHMNEEIELVKALQDFDMIVIMRERTPFPKSLLEKLPRLKLLITSGMRNASIDIEAAAAQGVVVCGTASHSEPPVELTWALLLSLARNIHVETTAFQEGGPWQSTVGSDLSGRTLGLLGLGKTGQKMAHIAQAFGMKVIAWSQNLTQARADEVGVQLAQSKEELLTTSDFVSIHLVLSERTRHLISKHELALMRPTAYLINTSRSRIIDTSALIAALQTNEIAGAAIDVFDTEPLPATDLLRTLPTLLATPHLGYVTRRNYETYFTQAIEDIQAFVKNEPIRTLY</sequence>
<accession>I8AFU6</accession>
<name>I8AFU6_9BACL</name>
<gene>
    <name evidence="7" type="ORF">A374_15773</name>
</gene>
<dbReference type="STRING" id="1196324.A374_15773"/>
<dbReference type="Gene3D" id="3.40.50.720">
    <property type="entry name" value="NAD(P)-binding Rossmann-like Domain"/>
    <property type="match status" value="2"/>
</dbReference>
<evidence type="ECO:0000313" key="8">
    <source>
        <dbReference type="Proteomes" id="UP000004080"/>
    </source>
</evidence>
<dbReference type="GO" id="GO:0051287">
    <property type="term" value="F:NAD binding"/>
    <property type="evidence" value="ECO:0007669"/>
    <property type="project" value="InterPro"/>
</dbReference>
<dbReference type="Pfam" id="PF02826">
    <property type="entry name" value="2-Hacid_dh_C"/>
    <property type="match status" value="1"/>
</dbReference>
<keyword evidence="3" id="KW-0520">NAD</keyword>
<keyword evidence="2 4" id="KW-0560">Oxidoreductase</keyword>
<dbReference type="EMBL" id="AKKV01000036">
    <property type="protein sequence ID" value="EIT84259.1"/>
    <property type="molecule type" value="Genomic_DNA"/>
</dbReference>
<organism evidence="7 8">
    <name type="scientific">Fictibacillus macauensis ZFHKF-1</name>
    <dbReference type="NCBI Taxonomy" id="1196324"/>
    <lineage>
        <taxon>Bacteria</taxon>
        <taxon>Bacillati</taxon>
        <taxon>Bacillota</taxon>
        <taxon>Bacilli</taxon>
        <taxon>Bacillales</taxon>
        <taxon>Fictibacillaceae</taxon>
        <taxon>Fictibacillus</taxon>
    </lineage>
</organism>
<dbReference type="SUPFAM" id="SSF51735">
    <property type="entry name" value="NAD(P)-binding Rossmann-fold domains"/>
    <property type="match status" value="1"/>
</dbReference>
<dbReference type="Pfam" id="PF00389">
    <property type="entry name" value="2-Hacid_dh"/>
    <property type="match status" value="1"/>
</dbReference>
<dbReference type="InterPro" id="IPR036291">
    <property type="entry name" value="NAD(P)-bd_dom_sf"/>
</dbReference>
<feature type="domain" description="D-isomer specific 2-hydroxyacid dehydrogenase NAD-binding" evidence="6">
    <location>
        <begin position="114"/>
        <end position="288"/>
    </location>
</feature>
<dbReference type="Proteomes" id="UP000004080">
    <property type="component" value="Unassembled WGS sequence"/>
</dbReference>
<dbReference type="InterPro" id="IPR006140">
    <property type="entry name" value="D-isomer_DH_NAD-bd"/>
</dbReference>
<dbReference type="SUPFAM" id="SSF52283">
    <property type="entry name" value="Formate/glycerate dehydrogenase catalytic domain-like"/>
    <property type="match status" value="1"/>
</dbReference>
<dbReference type="GO" id="GO:0016616">
    <property type="term" value="F:oxidoreductase activity, acting on the CH-OH group of donors, NAD or NADP as acceptor"/>
    <property type="evidence" value="ECO:0007669"/>
    <property type="project" value="InterPro"/>
</dbReference>
<proteinExistence type="inferred from homology"/>
<evidence type="ECO:0000256" key="4">
    <source>
        <dbReference type="RuleBase" id="RU003719"/>
    </source>
</evidence>
<evidence type="ECO:0000259" key="6">
    <source>
        <dbReference type="Pfam" id="PF02826"/>
    </source>
</evidence>
<dbReference type="PANTHER" id="PTHR42789:SF1">
    <property type="entry name" value="D-ISOMER SPECIFIC 2-HYDROXYACID DEHYDROGENASE FAMILY PROTEIN (AFU_ORTHOLOGUE AFUA_6G10090)"/>
    <property type="match status" value="1"/>
</dbReference>
<comment type="caution">
    <text evidence="7">The sequence shown here is derived from an EMBL/GenBank/DDBJ whole genome shotgun (WGS) entry which is preliminary data.</text>
</comment>
<dbReference type="OrthoDB" id="9805416at2"/>